<dbReference type="AlphaFoldDB" id="A0A2T6ZSN8"/>
<name>A0A2T6ZSN8_TUBBO</name>
<dbReference type="EMBL" id="NESQ01000118">
    <property type="protein sequence ID" value="PUU78473.1"/>
    <property type="molecule type" value="Genomic_DNA"/>
</dbReference>
<evidence type="ECO:0000313" key="2">
    <source>
        <dbReference type="EMBL" id="PUU78473.1"/>
    </source>
</evidence>
<evidence type="ECO:0000256" key="1">
    <source>
        <dbReference type="SAM" id="MobiDB-lite"/>
    </source>
</evidence>
<protein>
    <submittedName>
        <fullName evidence="2">Uncharacterized protein</fullName>
    </submittedName>
</protein>
<comment type="caution">
    <text evidence="2">The sequence shown here is derived from an EMBL/GenBank/DDBJ whole genome shotgun (WGS) entry which is preliminary data.</text>
</comment>
<feature type="compositionally biased region" description="Polar residues" evidence="1">
    <location>
        <begin position="55"/>
        <end position="65"/>
    </location>
</feature>
<gene>
    <name evidence="2" type="ORF">B9Z19DRAFT_1126713</name>
</gene>
<evidence type="ECO:0000313" key="3">
    <source>
        <dbReference type="Proteomes" id="UP000244722"/>
    </source>
</evidence>
<dbReference type="Proteomes" id="UP000244722">
    <property type="component" value="Unassembled WGS sequence"/>
</dbReference>
<accession>A0A2T6ZSN8</accession>
<reference evidence="2 3" key="1">
    <citation type="submission" date="2017-04" db="EMBL/GenBank/DDBJ databases">
        <title>Draft genome sequence of Tuber borchii Vittad., a whitish edible truffle.</title>
        <authorList>
            <consortium name="DOE Joint Genome Institute"/>
            <person name="Murat C."/>
            <person name="Kuo A."/>
            <person name="Barry K.W."/>
            <person name="Clum A."/>
            <person name="Dockter R.B."/>
            <person name="Fauchery L."/>
            <person name="Iotti M."/>
            <person name="Kohler A."/>
            <person name="Labutti K."/>
            <person name="Lindquist E.A."/>
            <person name="Lipzen A."/>
            <person name="Ohm R.A."/>
            <person name="Wang M."/>
            <person name="Grigoriev I.V."/>
            <person name="Zambonelli A."/>
            <person name="Martin F.M."/>
        </authorList>
    </citation>
    <scope>NUCLEOTIDE SEQUENCE [LARGE SCALE GENOMIC DNA]</scope>
    <source>
        <strain evidence="2 3">Tbo3840</strain>
    </source>
</reference>
<sequence>MCPHQELVSVSICQLLIVKCIAHREAECFDFGLGLLSLKNSKSSVRVSDLKIDSSTRTGSESGRNSNRDELVSYPVQQELKWPPKANSAAPVGSYPSPRAAQVDNFQRVTPGDPPVDPKETSKEAQRAAYPSHVYSSPVGFGENPQVMSGTS</sequence>
<keyword evidence="3" id="KW-1185">Reference proteome</keyword>
<feature type="compositionally biased region" description="Basic and acidic residues" evidence="1">
    <location>
        <begin position="116"/>
        <end position="126"/>
    </location>
</feature>
<proteinExistence type="predicted"/>
<organism evidence="2 3">
    <name type="scientific">Tuber borchii</name>
    <name type="common">White truffle</name>
    <dbReference type="NCBI Taxonomy" id="42251"/>
    <lineage>
        <taxon>Eukaryota</taxon>
        <taxon>Fungi</taxon>
        <taxon>Dikarya</taxon>
        <taxon>Ascomycota</taxon>
        <taxon>Pezizomycotina</taxon>
        <taxon>Pezizomycetes</taxon>
        <taxon>Pezizales</taxon>
        <taxon>Tuberaceae</taxon>
        <taxon>Tuber</taxon>
    </lineage>
</organism>
<feature type="region of interest" description="Disordered" evidence="1">
    <location>
        <begin position="47"/>
        <end position="152"/>
    </location>
</feature>